<keyword evidence="15" id="KW-1185">Reference proteome</keyword>
<feature type="binding site" evidence="12">
    <location>
        <position position="246"/>
    </location>
    <ligand>
        <name>[2Fe-2S] cluster</name>
        <dbReference type="ChEBI" id="CHEBI:190135"/>
    </ligand>
</feature>
<evidence type="ECO:0000256" key="5">
    <source>
        <dbReference type="ARBA" id="ARBA00022723"/>
    </source>
</evidence>
<feature type="binding site" evidence="12">
    <location>
        <position position="226"/>
    </location>
    <ligand>
        <name>[2Fe-2S] cluster</name>
        <dbReference type="ChEBI" id="CHEBI:190135"/>
    </ligand>
</feature>
<evidence type="ECO:0000256" key="3">
    <source>
        <dbReference type="ARBA" id="ARBA00022630"/>
    </source>
</evidence>
<dbReference type="AlphaFoldDB" id="A0A0A2G6J4"/>
<evidence type="ECO:0000256" key="4">
    <source>
        <dbReference type="ARBA" id="ARBA00022714"/>
    </source>
</evidence>
<dbReference type="Proteomes" id="UP000030134">
    <property type="component" value="Unassembled WGS sequence"/>
</dbReference>
<dbReference type="InterPro" id="IPR050353">
    <property type="entry name" value="PyrK_electron_transfer"/>
</dbReference>
<name>A0A0A2G6J4_9PORP</name>
<dbReference type="GO" id="GO:0006221">
    <property type="term" value="P:pyrimidine nucleotide biosynthetic process"/>
    <property type="evidence" value="ECO:0007669"/>
    <property type="project" value="InterPro"/>
</dbReference>
<dbReference type="Pfam" id="PF00175">
    <property type="entry name" value="NAD_binding_1"/>
    <property type="match status" value="1"/>
</dbReference>
<evidence type="ECO:0000256" key="11">
    <source>
        <dbReference type="PIRSR" id="PIRSR006816-1"/>
    </source>
</evidence>
<sequence>MKKFILKGTVVENRSLNDSYYLLRVVIAPEVLKQGFLPLPGQFVQVEADVSGAFLRRPISVCDFDEHKGLLDLLVQKVGIATHQWADYGQGASIDLIAPLGKGFTLESRWVGTSPLLVGGGVGIAPLLYLSKRLSQQGITPNILLGARTSDLIVLEEEFAQYGHLFYTTEDGSKGERGFVTNHSVWQCKHSSIFTCGPLPMMKAVVALAKKGDYPCEVSLENRMACGIGACLCCVEKTTEGHLCACTEGPVFNREKLLWN</sequence>
<comment type="caution">
    <text evidence="14">The sequence shown here is derived from an EMBL/GenBank/DDBJ whole genome shotgun (WGS) entry which is preliminary data.</text>
</comment>
<dbReference type="GO" id="GO:0016491">
    <property type="term" value="F:oxidoreductase activity"/>
    <property type="evidence" value="ECO:0007669"/>
    <property type="project" value="InterPro"/>
</dbReference>
<evidence type="ECO:0000256" key="12">
    <source>
        <dbReference type="PIRSR" id="PIRSR006816-2"/>
    </source>
</evidence>
<keyword evidence="2" id="KW-0813">Transport</keyword>
<evidence type="ECO:0000256" key="8">
    <source>
        <dbReference type="ARBA" id="ARBA00023004"/>
    </source>
</evidence>
<reference evidence="14 15" key="1">
    <citation type="submission" date="2014-08" db="EMBL/GenBank/DDBJ databases">
        <title>Porphyromonas gingivicanis strain:COT-022_OH1391 Genome sequencing.</title>
        <authorList>
            <person name="Wallis C."/>
            <person name="Deusch O."/>
            <person name="O'Flynn C."/>
            <person name="Davis I."/>
            <person name="Jospin G."/>
            <person name="Darling A.E."/>
            <person name="Coil D.A."/>
            <person name="Alexiev A."/>
            <person name="Horsfall A."/>
            <person name="Kirkwood N."/>
            <person name="Harris S."/>
            <person name="Eisen J.A."/>
        </authorList>
    </citation>
    <scope>NUCLEOTIDE SEQUENCE [LARGE SCALE GENOMIC DNA]</scope>
    <source>
        <strain evidence="15">COT-022 OH1391</strain>
    </source>
</reference>
<keyword evidence="9 12" id="KW-0411">Iron-sulfur</keyword>
<dbReference type="InterPro" id="IPR037117">
    <property type="entry name" value="Dihydroorotate_DH_ele_sf"/>
</dbReference>
<dbReference type="RefSeq" id="WP_036883477.1">
    <property type="nucleotide sequence ID" value="NZ_JQZW01000008.1"/>
</dbReference>
<comment type="cofactor">
    <cofactor evidence="11">
        <name>FAD</name>
        <dbReference type="ChEBI" id="CHEBI:57692"/>
    </cofactor>
    <text evidence="11">Binds 1 FAD per subunit.</text>
</comment>
<keyword evidence="4 12" id="KW-0001">2Fe-2S</keyword>
<keyword evidence="3 11" id="KW-0285">Flavoprotein</keyword>
<proteinExistence type="inferred from homology"/>
<evidence type="ECO:0000256" key="1">
    <source>
        <dbReference type="ARBA" id="ARBA00006422"/>
    </source>
</evidence>
<dbReference type="OrthoDB" id="9789468at2"/>
<feature type="binding site" evidence="12">
    <location>
        <position position="231"/>
    </location>
    <ligand>
        <name>[2Fe-2S] cluster</name>
        <dbReference type="ChEBI" id="CHEBI:190135"/>
    </ligand>
</feature>
<comment type="similarity">
    <text evidence="1">Belongs to the PyrK family.</text>
</comment>
<dbReference type="SUPFAM" id="SSF63380">
    <property type="entry name" value="Riboflavin synthase domain-like"/>
    <property type="match status" value="1"/>
</dbReference>
<keyword evidence="8 12" id="KW-0408">Iron</keyword>
<evidence type="ECO:0000256" key="2">
    <source>
        <dbReference type="ARBA" id="ARBA00022448"/>
    </source>
</evidence>
<dbReference type="GO" id="GO:0051537">
    <property type="term" value="F:2 iron, 2 sulfur cluster binding"/>
    <property type="evidence" value="ECO:0007669"/>
    <property type="project" value="UniProtKB-KW"/>
</dbReference>
<comment type="cofactor">
    <cofactor evidence="12">
        <name>[2Fe-2S] cluster</name>
        <dbReference type="ChEBI" id="CHEBI:190135"/>
    </cofactor>
    <text evidence="12">Binds 1 [2Fe-2S] cluster per subunit.</text>
</comment>
<evidence type="ECO:0000256" key="7">
    <source>
        <dbReference type="ARBA" id="ARBA00022982"/>
    </source>
</evidence>
<dbReference type="InterPro" id="IPR019480">
    <property type="entry name" value="Dihydroorotate_DH_Fe-S-bd"/>
</dbReference>
<evidence type="ECO:0000256" key="9">
    <source>
        <dbReference type="ARBA" id="ARBA00023014"/>
    </source>
</evidence>
<protein>
    <submittedName>
        <fullName evidence="14">Diguanylate cyclase</fullName>
    </submittedName>
</protein>
<dbReference type="InterPro" id="IPR017927">
    <property type="entry name" value="FAD-bd_FR_type"/>
</dbReference>
<dbReference type="GO" id="GO:0050660">
    <property type="term" value="F:flavin adenine dinucleotide binding"/>
    <property type="evidence" value="ECO:0007669"/>
    <property type="project" value="InterPro"/>
</dbReference>
<evidence type="ECO:0000256" key="6">
    <source>
        <dbReference type="ARBA" id="ARBA00022827"/>
    </source>
</evidence>
<dbReference type="PROSITE" id="PS51384">
    <property type="entry name" value="FAD_FR"/>
    <property type="match status" value="1"/>
</dbReference>
<dbReference type="STRING" id="266762.HQ36_03495"/>
<organism evidence="14 15">
    <name type="scientific">Porphyromonas gingivicanis</name>
    <dbReference type="NCBI Taxonomy" id="266762"/>
    <lineage>
        <taxon>Bacteria</taxon>
        <taxon>Pseudomonadati</taxon>
        <taxon>Bacteroidota</taxon>
        <taxon>Bacteroidia</taxon>
        <taxon>Bacteroidales</taxon>
        <taxon>Porphyromonadaceae</taxon>
        <taxon>Porphyromonas</taxon>
    </lineage>
</organism>
<dbReference type="InterPro" id="IPR017938">
    <property type="entry name" value="Riboflavin_synthase-like_b-brl"/>
</dbReference>
<dbReference type="SUPFAM" id="SSF52343">
    <property type="entry name" value="Ferredoxin reductase-like, C-terminal NADP-linked domain"/>
    <property type="match status" value="1"/>
</dbReference>
<dbReference type="eggNOG" id="COG0543">
    <property type="taxonomic scope" value="Bacteria"/>
</dbReference>
<feature type="binding site" evidence="12">
    <location>
        <position position="234"/>
    </location>
    <ligand>
        <name>[2Fe-2S] cluster</name>
        <dbReference type="ChEBI" id="CHEBI:190135"/>
    </ligand>
</feature>
<dbReference type="InterPro" id="IPR001433">
    <property type="entry name" value="OxRdtase_FAD/NAD-bd"/>
</dbReference>
<keyword evidence="6 11" id="KW-0274">FAD</keyword>
<evidence type="ECO:0000256" key="10">
    <source>
        <dbReference type="ARBA" id="ARBA00034078"/>
    </source>
</evidence>
<accession>A0A0A2G6J4</accession>
<feature type="binding site" evidence="11">
    <location>
        <begin position="57"/>
        <end position="60"/>
    </location>
    <ligand>
        <name>FAD</name>
        <dbReference type="ChEBI" id="CHEBI:57692"/>
    </ligand>
</feature>
<dbReference type="CDD" id="cd06218">
    <property type="entry name" value="DHOD_e_trans"/>
    <property type="match status" value="1"/>
</dbReference>
<dbReference type="GO" id="GO:0046872">
    <property type="term" value="F:metal ion binding"/>
    <property type="evidence" value="ECO:0007669"/>
    <property type="project" value="UniProtKB-KW"/>
</dbReference>
<dbReference type="PANTHER" id="PTHR43513">
    <property type="entry name" value="DIHYDROOROTATE DEHYDROGENASE B (NAD(+)), ELECTRON TRANSFER SUBUNIT"/>
    <property type="match status" value="1"/>
</dbReference>
<dbReference type="Gene3D" id="3.40.50.80">
    <property type="entry name" value="Nucleotide-binding domain of ferredoxin-NADP reductase (FNR) module"/>
    <property type="match status" value="1"/>
</dbReference>
<dbReference type="Gene3D" id="2.40.30.10">
    <property type="entry name" value="Translation factors"/>
    <property type="match status" value="1"/>
</dbReference>
<evidence type="ECO:0000313" key="15">
    <source>
        <dbReference type="Proteomes" id="UP000030134"/>
    </source>
</evidence>
<evidence type="ECO:0000259" key="13">
    <source>
        <dbReference type="PROSITE" id="PS51384"/>
    </source>
</evidence>
<dbReference type="Pfam" id="PF10418">
    <property type="entry name" value="DHODB_Fe-S_bind"/>
    <property type="match status" value="1"/>
</dbReference>
<keyword evidence="5 12" id="KW-0479">Metal-binding</keyword>
<evidence type="ECO:0000313" key="14">
    <source>
        <dbReference type="EMBL" id="KGN98000.1"/>
    </source>
</evidence>
<feature type="binding site" evidence="11">
    <location>
        <begin position="74"/>
        <end position="76"/>
    </location>
    <ligand>
        <name>FAD</name>
        <dbReference type="ChEBI" id="CHEBI:57692"/>
    </ligand>
</feature>
<dbReference type="PANTHER" id="PTHR43513:SF3">
    <property type="entry name" value="DIHYDROOROTATE DEHYDROGENASE B (NAD(+)), ELECTRON TRANSFER SUBUNIT-RELATED"/>
    <property type="match status" value="1"/>
</dbReference>
<gene>
    <name evidence="14" type="ORF">HQ36_03495</name>
</gene>
<dbReference type="InterPro" id="IPR039261">
    <property type="entry name" value="FNR_nucleotide-bd"/>
</dbReference>
<comment type="cofactor">
    <cofactor evidence="10">
        <name>[2Fe-2S] cluster</name>
        <dbReference type="ChEBI" id="CHEBI:190135"/>
    </cofactor>
</comment>
<dbReference type="Gene3D" id="2.10.240.10">
    <property type="entry name" value="Dihydroorotate dehydrogenase, electron transfer subunit"/>
    <property type="match status" value="1"/>
</dbReference>
<dbReference type="PIRSF" id="PIRSF006816">
    <property type="entry name" value="Cyc3_hyd_g"/>
    <property type="match status" value="1"/>
</dbReference>
<keyword evidence="7" id="KW-0249">Electron transport</keyword>
<dbReference type="EMBL" id="JQZW01000008">
    <property type="protein sequence ID" value="KGN98000.1"/>
    <property type="molecule type" value="Genomic_DNA"/>
</dbReference>
<dbReference type="InterPro" id="IPR012165">
    <property type="entry name" value="Cyt_c3_hydrogenase_gsu"/>
</dbReference>
<feature type="domain" description="FAD-binding FR-type" evidence="13">
    <location>
        <begin position="3"/>
        <end position="106"/>
    </location>
</feature>